<dbReference type="OrthoDB" id="64939at2759"/>
<keyword evidence="1" id="KW-0812">Transmembrane</keyword>
<reference evidence="2 3" key="1">
    <citation type="journal article" date="2014" name="Genome Biol. Evol.">
        <title>The secreted proteins of Achlya hypogyna and Thraustotheca clavata identify the ancestral oomycete secretome and reveal gene acquisitions by horizontal gene transfer.</title>
        <authorList>
            <person name="Misner I."/>
            <person name="Blouin N."/>
            <person name="Leonard G."/>
            <person name="Richards T.A."/>
            <person name="Lane C.E."/>
        </authorList>
    </citation>
    <scope>NUCLEOTIDE SEQUENCE [LARGE SCALE GENOMIC DNA]</scope>
    <source>
        <strain evidence="2 3">ATCC 34112</strain>
    </source>
</reference>
<name>A0A1V9ZE79_9STRA</name>
<gene>
    <name evidence="2" type="ORF">THRCLA_22013</name>
</gene>
<feature type="transmembrane region" description="Helical" evidence="1">
    <location>
        <begin position="215"/>
        <end position="234"/>
    </location>
</feature>
<feature type="transmembrane region" description="Helical" evidence="1">
    <location>
        <begin position="74"/>
        <end position="93"/>
    </location>
</feature>
<organism evidence="2 3">
    <name type="scientific">Thraustotheca clavata</name>
    <dbReference type="NCBI Taxonomy" id="74557"/>
    <lineage>
        <taxon>Eukaryota</taxon>
        <taxon>Sar</taxon>
        <taxon>Stramenopiles</taxon>
        <taxon>Oomycota</taxon>
        <taxon>Saprolegniomycetes</taxon>
        <taxon>Saprolegniales</taxon>
        <taxon>Achlyaceae</taxon>
        <taxon>Thraustotheca</taxon>
    </lineage>
</organism>
<protein>
    <submittedName>
        <fullName evidence="2">Uncharacterized protein</fullName>
    </submittedName>
</protein>
<feature type="transmembrane region" description="Helical" evidence="1">
    <location>
        <begin position="114"/>
        <end position="139"/>
    </location>
</feature>
<sequence length="263" mass="30343">MLWVQLVTGALISAVLIFCIAGTRKLTKLEHPATVFSYGSSFAFYFHAFFRVAILALCIAILVIEVFALGTKMFSYYTIWNFILQTIYYVWALKYQFSTAQSRNEPVATTKETHYLNTLFDVCFSNSILVVGVFWGFLYHPGMHWYGYFEHGGNTLAFIIEFVSNHFLISRRSWFFTIFFAAIYSIFIWISYATWLHGVWPYFFLSMDTPYAPLWYIGIFGGHVLMYGVALGFSRVKEHCLPAMIPVAVSHIKPQVNNPISYV</sequence>
<keyword evidence="1" id="KW-1133">Transmembrane helix</keyword>
<dbReference type="GO" id="GO:0016020">
    <property type="term" value="C:membrane"/>
    <property type="evidence" value="ECO:0007669"/>
    <property type="project" value="TreeGrafter"/>
</dbReference>
<dbReference type="EMBL" id="JNBS01001979">
    <property type="protein sequence ID" value="OQR96289.1"/>
    <property type="molecule type" value="Genomic_DNA"/>
</dbReference>
<feature type="transmembrane region" description="Helical" evidence="1">
    <location>
        <begin position="145"/>
        <end position="163"/>
    </location>
</feature>
<dbReference type="Proteomes" id="UP000243217">
    <property type="component" value="Unassembled WGS sequence"/>
</dbReference>
<evidence type="ECO:0000313" key="3">
    <source>
        <dbReference type="Proteomes" id="UP000243217"/>
    </source>
</evidence>
<dbReference type="PANTHER" id="PTHR12242:SF22">
    <property type="entry name" value="OS02G0130600 PROTEIN"/>
    <property type="match status" value="1"/>
</dbReference>
<keyword evidence="1" id="KW-0472">Membrane</keyword>
<keyword evidence="3" id="KW-1185">Reference proteome</keyword>
<dbReference type="AlphaFoldDB" id="A0A1V9ZE79"/>
<feature type="transmembrane region" description="Helical" evidence="1">
    <location>
        <begin position="44"/>
        <end position="68"/>
    </location>
</feature>
<evidence type="ECO:0000256" key="1">
    <source>
        <dbReference type="SAM" id="Phobius"/>
    </source>
</evidence>
<feature type="transmembrane region" description="Helical" evidence="1">
    <location>
        <begin position="175"/>
        <end position="195"/>
    </location>
</feature>
<feature type="transmembrane region" description="Helical" evidence="1">
    <location>
        <begin position="6"/>
        <end position="23"/>
    </location>
</feature>
<proteinExistence type="predicted"/>
<evidence type="ECO:0000313" key="2">
    <source>
        <dbReference type="EMBL" id="OQR96289.1"/>
    </source>
</evidence>
<comment type="caution">
    <text evidence="2">The sequence shown here is derived from an EMBL/GenBank/DDBJ whole genome shotgun (WGS) entry which is preliminary data.</text>
</comment>
<accession>A0A1V9ZE79</accession>
<dbReference type="PANTHER" id="PTHR12242">
    <property type="entry name" value="OS02G0130600 PROTEIN-RELATED"/>
    <property type="match status" value="1"/>
</dbReference>